<dbReference type="AlphaFoldDB" id="A0A0G0QT72"/>
<evidence type="ECO:0000313" key="2">
    <source>
        <dbReference type="EMBL" id="KKR43398.1"/>
    </source>
</evidence>
<organism evidence="2 3">
    <name type="scientific">Candidatus Nomurabacteria bacterium GW2011_GWF2_40_12</name>
    <dbReference type="NCBI Taxonomy" id="1618776"/>
    <lineage>
        <taxon>Bacteria</taxon>
        <taxon>Candidatus Nomuraibacteriota</taxon>
    </lineage>
</organism>
<accession>A0A0G0QT72</accession>
<sequence length="77" mass="8800">MNHAVLSSFEQQPENRSETKGKVQSKIELSNKAIHELRLELQKKYNSDFGLNDEELNKIGLFLLTALMEGLKLENVV</sequence>
<dbReference type="EMBL" id="LBYC01000004">
    <property type="protein sequence ID" value="KKR43398.1"/>
    <property type="molecule type" value="Genomic_DNA"/>
</dbReference>
<protein>
    <submittedName>
        <fullName evidence="2">Uncharacterized protein</fullName>
    </submittedName>
</protein>
<gene>
    <name evidence="2" type="ORF">UT78_C0004G0008</name>
</gene>
<dbReference type="Proteomes" id="UP000034301">
    <property type="component" value="Unassembled WGS sequence"/>
</dbReference>
<evidence type="ECO:0000256" key="1">
    <source>
        <dbReference type="SAM" id="MobiDB-lite"/>
    </source>
</evidence>
<comment type="caution">
    <text evidence="2">The sequence shown here is derived from an EMBL/GenBank/DDBJ whole genome shotgun (WGS) entry which is preliminary data.</text>
</comment>
<reference evidence="2 3" key="1">
    <citation type="journal article" date="2015" name="Nature">
        <title>rRNA introns, odd ribosomes, and small enigmatic genomes across a large radiation of phyla.</title>
        <authorList>
            <person name="Brown C.T."/>
            <person name="Hug L.A."/>
            <person name="Thomas B.C."/>
            <person name="Sharon I."/>
            <person name="Castelle C.J."/>
            <person name="Singh A."/>
            <person name="Wilkins M.J."/>
            <person name="Williams K.H."/>
            <person name="Banfield J.F."/>
        </authorList>
    </citation>
    <scope>NUCLEOTIDE SEQUENCE [LARGE SCALE GENOMIC DNA]</scope>
</reference>
<feature type="region of interest" description="Disordered" evidence="1">
    <location>
        <begin position="1"/>
        <end position="24"/>
    </location>
</feature>
<proteinExistence type="predicted"/>
<name>A0A0G0QT72_9BACT</name>
<evidence type="ECO:0000313" key="3">
    <source>
        <dbReference type="Proteomes" id="UP000034301"/>
    </source>
</evidence>